<gene>
    <name evidence="2" type="ORF">ESZ91_09915</name>
</gene>
<reference evidence="2 3" key="1">
    <citation type="journal article" date="2019" name="Gut">
        <title>Antibiotics-induced monodominance of a novel gut bacterial order.</title>
        <authorList>
            <person name="Hildebrand F."/>
            <person name="Moitinho-Silva L."/>
            <person name="Blasche S."/>
            <person name="Jahn M.T."/>
            <person name="Gossmann T.I."/>
            <person name="Heuerta-Cepas J."/>
            <person name="Hercog R."/>
            <person name="Luetge M."/>
            <person name="Bahram M."/>
            <person name="Pryszlak A."/>
            <person name="Alves R.J."/>
            <person name="Waszak S.M."/>
            <person name="Zhu A."/>
            <person name="Ye L."/>
            <person name="Costea P.I."/>
            <person name="Aalvink S."/>
            <person name="Belzer C."/>
            <person name="Forslund S.K."/>
            <person name="Sunagawa S."/>
            <person name="Hentschel U."/>
            <person name="Merten C."/>
            <person name="Patil K.R."/>
            <person name="Benes V."/>
            <person name="Bork P."/>
        </authorList>
    </citation>
    <scope>NUCLEOTIDE SEQUENCE [LARGE SCALE GENOMIC DNA]</scope>
    <source>
        <strain evidence="2 3">HDS1380</strain>
    </source>
</reference>
<dbReference type="SUPFAM" id="SSF48208">
    <property type="entry name" value="Six-hairpin glycosidases"/>
    <property type="match status" value="1"/>
</dbReference>
<comment type="caution">
    <text evidence="2">The sequence shown here is derived from an EMBL/GenBank/DDBJ whole genome shotgun (WGS) entry which is preliminary data.</text>
</comment>
<organism evidence="2 3">
    <name type="scientific">Candidatus Borkfalkia ceftriaxoniphila</name>
    <dbReference type="NCBI Taxonomy" id="2508949"/>
    <lineage>
        <taxon>Bacteria</taxon>
        <taxon>Bacillati</taxon>
        <taxon>Bacillota</taxon>
        <taxon>Clostridia</taxon>
        <taxon>Christensenellales</taxon>
        <taxon>Christensenellaceae</taxon>
        <taxon>Candidatus Borkfalkia</taxon>
    </lineage>
</organism>
<dbReference type="OrthoDB" id="9815108at2"/>
<evidence type="ECO:0000313" key="3">
    <source>
        <dbReference type="Proteomes" id="UP000291269"/>
    </source>
</evidence>
<dbReference type="Pfam" id="PF17389">
    <property type="entry name" value="Bac_rhamnosid6H"/>
    <property type="match status" value="1"/>
</dbReference>
<feature type="domain" description="Alpha-L-rhamnosidase six-hairpin glycosidase" evidence="1">
    <location>
        <begin position="153"/>
        <end position="296"/>
    </location>
</feature>
<dbReference type="InterPro" id="IPR008928">
    <property type="entry name" value="6-hairpin_glycosidase_sf"/>
</dbReference>
<dbReference type="GO" id="GO:0005975">
    <property type="term" value="P:carbohydrate metabolic process"/>
    <property type="evidence" value="ECO:0007669"/>
    <property type="project" value="InterPro"/>
</dbReference>
<dbReference type="Gene3D" id="1.50.10.10">
    <property type="match status" value="2"/>
</dbReference>
<dbReference type="PANTHER" id="PTHR34987:SF6">
    <property type="entry name" value="ALPHA-L-RHAMNOSIDASE SIX-HAIRPIN GLYCOSIDASE DOMAIN-CONTAINING PROTEIN"/>
    <property type="match status" value="1"/>
</dbReference>
<dbReference type="InterPro" id="IPR012341">
    <property type="entry name" value="6hp_glycosidase-like_sf"/>
</dbReference>
<name>A0A4Q2K6A3_9FIRM</name>
<dbReference type="RefSeq" id="WP_129226795.1">
    <property type="nucleotide sequence ID" value="NZ_SDOZ01000003.1"/>
</dbReference>
<keyword evidence="3" id="KW-1185">Reference proteome</keyword>
<proteinExistence type="predicted"/>
<evidence type="ECO:0000313" key="2">
    <source>
        <dbReference type="EMBL" id="RXZ58358.1"/>
    </source>
</evidence>
<dbReference type="PANTHER" id="PTHR34987">
    <property type="entry name" value="C, PUTATIVE (AFU_ORTHOLOGUE AFUA_3G02880)-RELATED"/>
    <property type="match status" value="1"/>
</dbReference>
<dbReference type="InterPro" id="IPR035396">
    <property type="entry name" value="Bac_rhamnosid6H"/>
</dbReference>
<evidence type="ECO:0000259" key="1">
    <source>
        <dbReference type="Pfam" id="PF17389"/>
    </source>
</evidence>
<protein>
    <submittedName>
        <fullName evidence="2">Alpha-L-rhamnosidase</fullName>
    </submittedName>
</protein>
<accession>A0A4Q2K6A3</accession>
<dbReference type="EMBL" id="SDOZ01000003">
    <property type="protein sequence ID" value="RXZ58358.1"/>
    <property type="molecule type" value="Genomic_DNA"/>
</dbReference>
<dbReference type="Proteomes" id="UP000291269">
    <property type="component" value="Unassembled WGS sequence"/>
</dbReference>
<dbReference type="AlphaFoldDB" id="A0A4Q2K6A3"/>
<sequence length="532" mass="60390">MDERMQEERLPIKILRAEGSIENAGILLTPAEPQIGLDETHLMCVNGRGYIILDFKEELNGSVRILTQVADGGGCRVRIRTGESVSECCAEEGDRMAGNYHTLRDAEVLLVMYSDMRFFETGFRFVRIDFLEEKTVYIKSVMATSFSRKLQPKGSFRCSDERVNEIFRVASRTLMLNMHDYLWDGIKRDRLVWVGDMHPETTAIACLFGDDPSIGRSLTYSREHTPLPNWMNRTPTYTAWWLIILHDYYMQNGRLSFLREQRAYVDGALRQLNGVVREDGTIARDGSYLFDWPSHGSDDETAGIYALWVLAAKKSRSLFKTLGLDVRVCDDMLGKLSRYRGLSVRIMKQCEAFLVYAGVKGAENACSFLTRGGAKGFSTFMSYYILHSIAAAGRADTAVELMKQYYGGMLDMGATSFWEDFDLDWMENSCPVDRLPREGERDIHGDFGKHCYVGFRHSLCHGWSCGPIAFLMKSLSGLEISEAGCRKIRLHPQSGGLDWYEISYPTPFGNLEINWKNGTKNIRVPDGIELTD</sequence>
<dbReference type="Gene3D" id="2.60.420.10">
    <property type="entry name" value="Maltose phosphorylase, domain 3"/>
    <property type="match status" value="1"/>
</dbReference>